<dbReference type="RefSeq" id="WP_040882192.1">
    <property type="nucleotide sequence ID" value="NZ_AP028879.1"/>
</dbReference>
<dbReference type="Pfam" id="PF18796">
    <property type="entry name" value="LPD1"/>
    <property type="match status" value="1"/>
</dbReference>
<protein>
    <recommendedName>
        <fullName evidence="1">Large polyvalent protein-associated domain-containing protein</fullName>
    </recommendedName>
</protein>
<dbReference type="AlphaFoldDB" id="N6X162"/>
<evidence type="ECO:0000259" key="1">
    <source>
        <dbReference type="Pfam" id="PF18796"/>
    </source>
</evidence>
<evidence type="ECO:0000313" key="3">
    <source>
        <dbReference type="Proteomes" id="UP000013165"/>
    </source>
</evidence>
<reference evidence="2 3" key="1">
    <citation type="journal article" date="2013" name="Genome Announc.">
        <title>Genome Sequence of the Polycyclic Aromatic Hydrocarbon-Degrading Bacterium Strain Marinobacter nanhaiticus D15-8WT.</title>
        <authorList>
            <person name="Cui Z."/>
            <person name="Gao W."/>
            <person name="Li Q."/>
            <person name="Xu G."/>
            <person name="Zheng L."/>
        </authorList>
    </citation>
    <scope>NUCLEOTIDE SEQUENCE [LARGE SCALE GENOMIC DNA]</scope>
    <source>
        <strain evidence="2 3">D15-8W</strain>
    </source>
</reference>
<evidence type="ECO:0000313" key="2">
    <source>
        <dbReference type="EMBL" id="ENO17162.2"/>
    </source>
</evidence>
<feature type="domain" description="Large polyvalent protein-associated" evidence="1">
    <location>
        <begin position="168"/>
        <end position="238"/>
    </location>
</feature>
<proteinExistence type="predicted"/>
<accession>N6X162</accession>
<organism evidence="2 3">
    <name type="scientific">Marinobacter nanhaiticus D15-8W</name>
    <dbReference type="NCBI Taxonomy" id="626887"/>
    <lineage>
        <taxon>Bacteria</taxon>
        <taxon>Pseudomonadati</taxon>
        <taxon>Pseudomonadota</taxon>
        <taxon>Gammaproteobacteria</taxon>
        <taxon>Pseudomonadales</taxon>
        <taxon>Marinobacteraceae</taxon>
        <taxon>Marinobacter</taxon>
    </lineage>
</organism>
<dbReference type="OrthoDB" id="343736at2"/>
<gene>
    <name evidence="2" type="ORF">J057_00814</name>
</gene>
<dbReference type="PATRIC" id="fig|626887.3.peg.150"/>
<dbReference type="eggNOG" id="COG1040">
    <property type="taxonomic scope" value="Bacteria"/>
</dbReference>
<keyword evidence="3" id="KW-1185">Reference proteome</keyword>
<dbReference type="STRING" id="626887.J057_00814"/>
<dbReference type="EMBL" id="APLQ01000005">
    <property type="protein sequence ID" value="ENO17162.2"/>
    <property type="molecule type" value="Genomic_DNA"/>
</dbReference>
<dbReference type="Proteomes" id="UP000013165">
    <property type="component" value="Unassembled WGS sequence"/>
</dbReference>
<dbReference type="HOGENOM" id="CLU_094219_0_0_6"/>
<name>N6X162_9GAMM</name>
<comment type="caution">
    <text evidence="2">The sequence shown here is derived from an EMBL/GenBank/DDBJ whole genome shotgun (WGS) entry which is preliminary data.</text>
</comment>
<dbReference type="NCBIfam" id="NF041907">
    <property type="entry name" value="CLCA_X"/>
    <property type="match status" value="1"/>
</dbReference>
<sequence length="240" mass="27364">MSNRAITFITVHRQFEFRSIEIGCGVTEPEQQHAATQLYHALCDLMMALQCPESLISLRKTLGLQYGIAHSPVGPVHYIPASRQLALAKQEGAGRLAHEWFRAFDHYMGRKAFRASRNLTFASGAWLDGAPQKSHPLNQYLGECFKAVLLNHDGTQPSEFFRRSWQADQSLQRSYYTRPEELCARAFEAFVADRAPLNRFLVNDTLHSDEAYAGLYPQGRQRQVINKAFGFYFQAQEQAF</sequence>
<dbReference type="InterPro" id="IPR041047">
    <property type="entry name" value="LPD1"/>
</dbReference>